<dbReference type="EC" id="2.4.1.-" evidence="4"/>
<dbReference type="EMBL" id="JXTB01000256">
    <property type="protein sequence ID" value="PON49662.1"/>
    <property type="molecule type" value="Genomic_DNA"/>
</dbReference>
<feature type="transmembrane region" description="Helical" evidence="5">
    <location>
        <begin position="477"/>
        <end position="497"/>
    </location>
</feature>
<keyword evidence="5" id="KW-1133">Transmembrane helix</keyword>
<keyword evidence="2 3" id="KW-0808">Transferase</keyword>
<dbReference type="Pfam" id="PF26168">
    <property type="entry name" value="Glyco_transf_N"/>
    <property type="match status" value="1"/>
</dbReference>
<dbReference type="AlphaFoldDB" id="A0A2P5BLI2"/>
<reference evidence="8" key="1">
    <citation type="submission" date="2016-06" db="EMBL/GenBank/DDBJ databases">
        <title>Parallel loss of symbiosis genes in relatives of nitrogen-fixing non-legume Parasponia.</title>
        <authorList>
            <person name="Van Velzen R."/>
            <person name="Holmer R."/>
            <person name="Bu F."/>
            <person name="Rutten L."/>
            <person name="Van Zeijl A."/>
            <person name="Liu W."/>
            <person name="Santuari L."/>
            <person name="Cao Q."/>
            <person name="Sharma T."/>
            <person name="Shen D."/>
            <person name="Roswanjaya Y."/>
            <person name="Wardhani T."/>
            <person name="Kalhor M.S."/>
            <person name="Jansen J."/>
            <person name="Van den Hoogen J."/>
            <person name="Gungor B."/>
            <person name="Hartog M."/>
            <person name="Hontelez J."/>
            <person name="Verver J."/>
            <person name="Yang W.-C."/>
            <person name="Schijlen E."/>
            <person name="Repin R."/>
            <person name="Schilthuizen M."/>
            <person name="Schranz E."/>
            <person name="Heidstra R."/>
            <person name="Miyata K."/>
            <person name="Fedorova E."/>
            <person name="Kohlen W."/>
            <person name="Bisseling T."/>
            <person name="Smit S."/>
            <person name="Geurts R."/>
        </authorList>
    </citation>
    <scope>NUCLEOTIDE SEQUENCE [LARGE SCALE GENOMIC DNA]</scope>
    <source>
        <strain evidence="8">cv. WU1-14</strain>
    </source>
</reference>
<protein>
    <recommendedName>
        <fullName evidence="4">Glycosyltransferase</fullName>
        <ecNumber evidence="4">2.4.1.-</ecNumber>
    </recommendedName>
</protein>
<evidence type="ECO:0000256" key="2">
    <source>
        <dbReference type="ARBA" id="ARBA00022679"/>
    </source>
</evidence>
<keyword evidence="3" id="KW-0328">Glycosyltransferase</keyword>
<dbReference type="InterPro" id="IPR035595">
    <property type="entry name" value="UDP_glycos_trans_CS"/>
</dbReference>
<keyword evidence="5" id="KW-0472">Membrane</keyword>
<comment type="similarity">
    <text evidence="1 3">Belongs to the UDP-glycosyltransferase family.</text>
</comment>
<dbReference type="PANTHER" id="PTHR48044">
    <property type="entry name" value="GLYCOSYLTRANSFERASE"/>
    <property type="match status" value="1"/>
</dbReference>
<dbReference type="PROSITE" id="PS00375">
    <property type="entry name" value="UDPGT"/>
    <property type="match status" value="1"/>
</dbReference>
<evidence type="ECO:0000313" key="7">
    <source>
        <dbReference type="EMBL" id="PON49662.1"/>
    </source>
</evidence>
<accession>A0A2P5BLI2</accession>
<dbReference type="PANTHER" id="PTHR48044:SF22">
    <property type="entry name" value="GLYCOSYLTRANSFERASE"/>
    <property type="match status" value="1"/>
</dbReference>
<dbReference type="InterPro" id="IPR058980">
    <property type="entry name" value="Glyco_transf_N"/>
</dbReference>
<sequence>MATPHNKHNHENQASTSSSVVVVMIPFAAQSHLNQLLQMADVISSYDIPVHFASSALLNSQVKSRASNSLQHLTKIQFHDLPIPPNRNPDAKTNVCKDIINFEITIGLRRQVASLLRSLSLSAGRLVVVYDFFMAWVVQDFVSLPNAEAYAFNCVSAFSISAFQRKDLGQNNNDMIKELSAAKSCSSSSARAIAIFMGIMSYSKAGMLHNSCRAIEGSFLELLANDNSSGEKMWAVGPLHPMTTNFKELRDHHKCLLKWLDEQVPNSVLYISFGTTTSLSDEQVKKIALGLEQSGVKFIWVLRDRDKSYHFRTEEGRRIDLPNGFEERVKGIGKVMRKWVPQLDILGHPSTGGFLSHCGWNSCMESISMGVPMVAWPMQWDQPYNAVLITKVLKVGVPVMEWGQSDEVVTSSRISKAVRRLMASEEGHEIRKRVVEMGKSVSQSVSEGEDCRSEWDSFIAHITRESSSLKNHKIRNFFLKLVNLLVQFLVFFVFWLVRFKAYRREKQ</sequence>
<evidence type="ECO:0000256" key="1">
    <source>
        <dbReference type="ARBA" id="ARBA00009995"/>
    </source>
</evidence>
<evidence type="ECO:0000256" key="3">
    <source>
        <dbReference type="RuleBase" id="RU003718"/>
    </source>
</evidence>
<dbReference type="CDD" id="cd03784">
    <property type="entry name" value="GT1_Gtf-like"/>
    <property type="match status" value="1"/>
</dbReference>
<gene>
    <name evidence="7" type="ORF">PanWU01x14_228260</name>
</gene>
<evidence type="ECO:0000256" key="4">
    <source>
        <dbReference type="RuleBase" id="RU362057"/>
    </source>
</evidence>
<keyword evidence="8" id="KW-1185">Reference proteome</keyword>
<feature type="domain" description="Glycosyltransferase N-terminal" evidence="6">
    <location>
        <begin position="19"/>
        <end position="241"/>
    </location>
</feature>
<dbReference type="Pfam" id="PF00201">
    <property type="entry name" value="UDPGT"/>
    <property type="match status" value="1"/>
</dbReference>
<evidence type="ECO:0000313" key="8">
    <source>
        <dbReference type="Proteomes" id="UP000237105"/>
    </source>
</evidence>
<dbReference type="Gene3D" id="3.40.50.2000">
    <property type="entry name" value="Glycogen Phosphorylase B"/>
    <property type="match status" value="2"/>
</dbReference>
<evidence type="ECO:0000259" key="6">
    <source>
        <dbReference type="Pfam" id="PF26168"/>
    </source>
</evidence>
<comment type="caution">
    <text evidence="7">The sequence shown here is derived from an EMBL/GenBank/DDBJ whole genome shotgun (WGS) entry which is preliminary data.</text>
</comment>
<keyword evidence="5" id="KW-0812">Transmembrane</keyword>
<proteinExistence type="inferred from homology"/>
<evidence type="ECO:0000256" key="5">
    <source>
        <dbReference type="SAM" id="Phobius"/>
    </source>
</evidence>
<dbReference type="SUPFAM" id="SSF53756">
    <property type="entry name" value="UDP-Glycosyltransferase/glycogen phosphorylase"/>
    <property type="match status" value="1"/>
</dbReference>
<organism evidence="7 8">
    <name type="scientific">Parasponia andersonii</name>
    <name type="common">Sponia andersonii</name>
    <dbReference type="NCBI Taxonomy" id="3476"/>
    <lineage>
        <taxon>Eukaryota</taxon>
        <taxon>Viridiplantae</taxon>
        <taxon>Streptophyta</taxon>
        <taxon>Embryophyta</taxon>
        <taxon>Tracheophyta</taxon>
        <taxon>Spermatophyta</taxon>
        <taxon>Magnoliopsida</taxon>
        <taxon>eudicotyledons</taxon>
        <taxon>Gunneridae</taxon>
        <taxon>Pentapetalae</taxon>
        <taxon>rosids</taxon>
        <taxon>fabids</taxon>
        <taxon>Rosales</taxon>
        <taxon>Cannabaceae</taxon>
        <taxon>Parasponia</taxon>
    </lineage>
</organism>
<dbReference type="GO" id="GO:0008194">
    <property type="term" value="F:UDP-glycosyltransferase activity"/>
    <property type="evidence" value="ECO:0007669"/>
    <property type="project" value="InterPro"/>
</dbReference>
<dbReference type="InterPro" id="IPR002213">
    <property type="entry name" value="UDP_glucos_trans"/>
</dbReference>
<dbReference type="FunFam" id="3.40.50.2000:FF:000060">
    <property type="entry name" value="Glycosyltransferase"/>
    <property type="match status" value="1"/>
</dbReference>
<dbReference type="Proteomes" id="UP000237105">
    <property type="component" value="Unassembled WGS sequence"/>
</dbReference>
<dbReference type="OrthoDB" id="5835829at2759"/>
<dbReference type="GO" id="GO:1901137">
    <property type="term" value="P:carbohydrate derivative biosynthetic process"/>
    <property type="evidence" value="ECO:0007669"/>
    <property type="project" value="UniProtKB-ARBA"/>
</dbReference>
<name>A0A2P5BLI2_PARAD</name>